<feature type="compositionally biased region" description="Basic and acidic residues" evidence="32">
    <location>
        <begin position="702"/>
        <end position="724"/>
    </location>
</feature>
<dbReference type="InterPro" id="IPR000719">
    <property type="entry name" value="Prot_kinase_dom"/>
</dbReference>
<evidence type="ECO:0000256" key="19">
    <source>
        <dbReference type="ARBA" id="ARBA00023136"/>
    </source>
</evidence>
<dbReference type="GO" id="GO:0050793">
    <property type="term" value="P:regulation of developmental process"/>
    <property type="evidence" value="ECO:0007669"/>
    <property type="project" value="UniProtKB-ARBA"/>
</dbReference>
<dbReference type="Pfam" id="PF00320">
    <property type="entry name" value="GATA"/>
    <property type="match status" value="2"/>
</dbReference>
<feature type="compositionally biased region" description="Basic and acidic residues" evidence="32">
    <location>
        <begin position="461"/>
        <end position="482"/>
    </location>
</feature>
<feature type="domain" description="SH2" evidence="33">
    <location>
        <begin position="939"/>
        <end position="1036"/>
    </location>
</feature>
<dbReference type="InterPro" id="IPR001245">
    <property type="entry name" value="Ser-Thr/Tyr_kinase_cat_dom"/>
</dbReference>
<dbReference type="Pfam" id="PF05349">
    <property type="entry name" value="GATA-N"/>
    <property type="match status" value="1"/>
</dbReference>
<evidence type="ECO:0000256" key="17">
    <source>
        <dbReference type="ARBA" id="ARBA00023015"/>
    </source>
</evidence>
<protein>
    <recommendedName>
        <fullName evidence="30">Tyrosine-protein kinase</fullName>
        <ecNumber evidence="30">2.7.10.2</ecNumber>
    </recommendedName>
</protein>
<dbReference type="PRINTS" id="PR00401">
    <property type="entry name" value="SH2DOMAIN"/>
</dbReference>
<dbReference type="FunFam" id="3.30.200.20:FF:000036">
    <property type="entry name" value="Tyrosine-protein kinase"/>
    <property type="match status" value="1"/>
</dbReference>
<dbReference type="GO" id="GO:0045893">
    <property type="term" value="P:positive regulation of DNA-templated transcription"/>
    <property type="evidence" value="ECO:0007669"/>
    <property type="project" value="InterPro"/>
</dbReference>
<dbReference type="PROSITE" id="PS50114">
    <property type="entry name" value="GATA_ZN_FINGER_2"/>
    <property type="match status" value="2"/>
</dbReference>
<evidence type="ECO:0000256" key="18">
    <source>
        <dbReference type="ARBA" id="ARBA00023125"/>
    </source>
</evidence>
<dbReference type="SMART" id="SM00326">
    <property type="entry name" value="SH3"/>
    <property type="match status" value="1"/>
</dbReference>
<evidence type="ECO:0000256" key="29">
    <source>
        <dbReference type="PROSITE-ProRule" id="PRU10141"/>
    </source>
</evidence>
<dbReference type="InterPro" id="IPR036860">
    <property type="entry name" value="SH2_dom_sf"/>
</dbReference>
<dbReference type="CDD" id="cd00202">
    <property type="entry name" value="ZnF_GATA"/>
    <property type="match status" value="2"/>
</dbReference>
<dbReference type="PROSITE" id="PS00109">
    <property type="entry name" value="PROTEIN_KINASE_TYR"/>
    <property type="match status" value="1"/>
</dbReference>
<dbReference type="PROSITE" id="PS50002">
    <property type="entry name" value="SH3"/>
    <property type="match status" value="1"/>
</dbReference>
<keyword evidence="16" id="KW-0832">Ubl conjugation</keyword>
<dbReference type="InterPro" id="IPR008013">
    <property type="entry name" value="GATA_N"/>
</dbReference>
<keyword evidence="13 30" id="KW-0418">Kinase</keyword>
<dbReference type="SUPFAM" id="SSF56112">
    <property type="entry name" value="Protein kinase-like (PK-like)"/>
    <property type="match status" value="1"/>
</dbReference>
<comment type="similarity">
    <text evidence="30">Belongs to the protein kinase superfamily. Tyr protein kinase family.</text>
</comment>
<feature type="compositionally biased region" description="Basic and acidic residues" evidence="32">
    <location>
        <begin position="515"/>
        <end position="531"/>
    </location>
</feature>
<dbReference type="Gene3D" id="3.30.50.10">
    <property type="entry name" value="Erythroid Transcription Factor GATA-1, subunit A"/>
    <property type="match status" value="2"/>
</dbReference>
<keyword evidence="38" id="KW-1185">Reference proteome</keyword>
<dbReference type="EMBL" id="QNUK01000008">
    <property type="protein sequence ID" value="KAF5909050.1"/>
    <property type="molecule type" value="Genomic_DNA"/>
</dbReference>
<dbReference type="FunFam" id="1.10.510.10:FF:001512">
    <property type="entry name" value="Receptor tyrosine-protein kinase erbB-2"/>
    <property type="match status" value="1"/>
</dbReference>
<evidence type="ECO:0000259" key="36">
    <source>
        <dbReference type="PROSITE" id="PS50114"/>
    </source>
</evidence>
<evidence type="ECO:0000256" key="28">
    <source>
        <dbReference type="PROSITE-ProRule" id="PRU00192"/>
    </source>
</evidence>
<reference evidence="37" key="1">
    <citation type="submission" date="2020-07" db="EMBL/GenBank/DDBJ databases">
        <title>Clarias magur genome sequencing, assembly and annotation.</title>
        <authorList>
            <person name="Kushwaha B."/>
            <person name="Kumar R."/>
            <person name="Das P."/>
            <person name="Joshi C.G."/>
            <person name="Kumar D."/>
            <person name="Nagpure N.S."/>
            <person name="Pandey M."/>
            <person name="Agarwal S."/>
            <person name="Srivastava S."/>
            <person name="Singh M."/>
            <person name="Sahoo L."/>
            <person name="Jayasankar P."/>
            <person name="Meher P.K."/>
            <person name="Koringa P.G."/>
            <person name="Iquebal M.A."/>
            <person name="Das S.P."/>
            <person name="Bit A."/>
            <person name="Patnaik S."/>
            <person name="Patel N."/>
            <person name="Shah T.M."/>
            <person name="Hinsu A."/>
            <person name="Jena J.K."/>
        </authorList>
    </citation>
    <scope>NUCLEOTIDE SEQUENCE</scope>
    <source>
        <strain evidence="37">CIFAMagur01</strain>
        <tissue evidence="37">Testis</tissue>
    </source>
</reference>
<dbReference type="PRINTS" id="PR00619">
    <property type="entry name" value="GATAZNFINGER"/>
</dbReference>
<keyword evidence="20 30" id="KW-0829">Tyrosine-protein kinase</keyword>
<dbReference type="Gene3D" id="3.30.505.10">
    <property type="entry name" value="SH2 domain"/>
    <property type="match status" value="1"/>
</dbReference>
<feature type="region of interest" description="Disordered" evidence="32">
    <location>
        <begin position="65"/>
        <end position="110"/>
    </location>
</feature>
<evidence type="ECO:0000256" key="27">
    <source>
        <dbReference type="PROSITE-ProRule" id="PRU00191"/>
    </source>
</evidence>
<evidence type="ECO:0000313" key="37">
    <source>
        <dbReference type="EMBL" id="KAF5909050.1"/>
    </source>
</evidence>
<sequence length="1255" mass="139271">MYSSLAIPSNPSPYGHDSGNYVHAPTSSPVYVPSTRVPAAVLQTLPYLQPCEPTHQTHALAGHHHAWPPQSATDGSSFGAGSPHGHAPSAPFSYTHSPPGTGGGGSCGVRDTASYQSPLALSGGARGPDQYSGALVRSVGASYSSPYAYMGPDVSGSWAPGHFDSGMIGLQGRQGTLTGRRTGLDMLDEMAVEGRECVNCGSISTPLWRRDGTGHYLCNACGLYHKMNGINRPLIKPQKRLQTTSRRAGLCCTNCHTSTTTLWRRNAEGEPVCNACGLYMKLHGVPRPLAMKKESIQTRKRKPKIPKTKASSVLHNVDCEGLKAQVFVRRRRMALESFTELLHKLKDVHEQELEGLHQKVLELTNKKNCDAKRLEELYNRNQQLREQHKMLTENIKQLENMLRAGLCDRCTVTQEMAKKRQQEYENSQLQSLQHISILMGEINALVKENERLKEEVKILRDRIQQQNGHSERVETPEDKHSPEPPATPLSIATSVLKNDQSAPGGATTPTAIVKSEPEHSQSTEAPGERQETSPYPDKGSEQKRLQGWSLAHLFESSRQPIFATNQTTWKERRAVSMDSLETRPSSLTSASIPPHLRLLKNNPLFSPRRAEDRPALVPIPVRPHPIKTTPSSLPWPLPERSDWVSVVNTGSSGGLVVSPTLKHDSSSSPILRFSNLVPAGLEAHLPSRSHVHPGPICPQPRSHIELSEGKEKRTPPSSHHERIFGENLQEGDEEAPLDLSSASGPKVKEKEMDFASSSSSSPPAPLSSPSSAQYASSPQSDMQTGDTKPQREETEEKHKEDRDEGSEKNENVDTENMKVPTLTISLRPVVVLESLKTTGQKEKDLEEDSSPQDLGEKEDSKQVLVRKRSNQTEDFENIAIALFDYEALHDGDLGFKKGDKLKILQESGEWWKAMSVSSGEEGYIPSNYVAKDTLQTEDWFFKGVSRKDAERQLLASGNKVGSYMIRDSETTKGSYSLSVRDHDPQAGDTVKHYKIRTLDSGGFYISPRITFNTLQDLVNHYKKQGDGLCQALTTACISAKPQKPWEKDAWEIPRESLKLDKRLGAGQFGEVWMATYNKHTKVAVKTMKPGSMSVEAFLMEANLMKSLQHDKLVRLNAVVTKEEPIYIITEYMEKGSLLDFLKSDEGNRLQLPKLIDFSAQTAEGMAYIERRNYIHRDLRAANILVNKSLVCKIADFGLARIIEDNEYTAREGAKFPIKWTAPEAINYGSFTIKSDVWSFGILLTEIISYGRTPYP</sequence>
<evidence type="ECO:0000256" key="7">
    <source>
        <dbReference type="ARBA" id="ARBA00022679"/>
    </source>
</evidence>
<dbReference type="PROSITE" id="PS00344">
    <property type="entry name" value="GATA_ZN_FINGER_1"/>
    <property type="match status" value="2"/>
</dbReference>
<keyword evidence="10" id="KW-0677">Repeat</keyword>
<dbReference type="SUPFAM" id="SSF50044">
    <property type="entry name" value="SH3-domain"/>
    <property type="match status" value="1"/>
</dbReference>
<dbReference type="GO" id="GO:0005886">
    <property type="term" value="C:plasma membrane"/>
    <property type="evidence" value="ECO:0007669"/>
    <property type="project" value="UniProtKB-SubCell"/>
</dbReference>
<keyword evidence="4 28" id="KW-0728">SH3 domain</keyword>
<dbReference type="SMART" id="SM00401">
    <property type="entry name" value="ZnF_GATA"/>
    <property type="match status" value="2"/>
</dbReference>
<evidence type="ECO:0000313" key="38">
    <source>
        <dbReference type="Proteomes" id="UP000727407"/>
    </source>
</evidence>
<keyword evidence="19" id="KW-0472">Membrane</keyword>
<feature type="compositionally biased region" description="Low complexity" evidence="32">
    <location>
        <begin position="755"/>
        <end position="780"/>
    </location>
</feature>
<feature type="region of interest" description="Disordered" evidence="32">
    <location>
        <begin position="686"/>
        <end position="820"/>
    </location>
</feature>
<dbReference type="InterPro" id="IPR020635">
    <property type="entry name" value="Tyr_kinase_cat_dom"/>
</dbReference>
<evidence type="ECO:0000256" key="10">
    <source>
        <dbReference type="ARBA" id="ARBA00022737"/>
    </source>
</evidence>
<feature type="binding site" evidence="29">
    <location>
        <position position="1085"/>
    </location>
    <ligand>
        <name>ATP</name>
        <dbReference type="ChEBI" id="CHEBI:30616"/>
    </ligand>
</feature>
<feature type="region of interest" description="Disordered" evidence="32">
    <location>
        <begin position="461"/>
        <end position="543"/>
    </location>
</feature>
<dbReference type="InterPro" id="IPR001452">
    <property type="entry name" value="SH3_domain"/>
</dbReference>
<dbReference type="GO" id="GO:0030182">
    <property type="term" value="P:neuron differentiation"/>
    <property type="evidence" value="ECO:0007669"/>
    <property type="project" value="UniProtKB-ARBA"/>
</dbReference>
<evidence type="ECO:0000256" key="26">
    <source>
        <dbReference type="PROSITE-ProRule" id="PRU00094"/>
    </source>
</evidence>
<keyword evidence="15 29" id="KW-0067">ATP-binding</keyword>
<dbReference type="OrthoDB" id="8923971at2759"/>
<evidence type="ECO:0000256" key="22">
    <source>
        <dbReference type="ARBA" id="ARBA00023163"/>
    </source>
</evidence>
<evidence type="ECO:0000259" key="35">
    <source>
        <dbReference type="PROSITE" id="PS50011"/>
    </source>
</evidence>
<keyword evidence="8" id="KW-0519">Myristate</keyword>
<keyword evidence="27" id="KW-0727">SH2 domain</keyword>
<name>A0A8J4V3X1_CLAMG</name>
<keyword evidence="9" id="KW-0479">Metal-binding</keyword>
<evidence type="ECO:0000256" key="13">
    <source>
        <dbReference type="ARBA" id="ARBA00022777"/>
    </source>
</evidence>
<dbReference type="InterPro" id="IPR019518">
    <property type="entry name" value="CtIP_N"/>
</dbReference>
<keyword evidence="7 30" id="KW-0808">Transferase</keyword>
<dbReference type="PROSITE" id="PS50001">
    <property type="entry name" value="SH2"/>
    <property type="match status" value="1"/>
</dbReference>
<keyword evidence="12 26" id="KW-0863">Zinc-finger</keyword>
<evidence type="ECO:0000256" key="30">
    <source>
        <dbReference type="RuleBase" id="RU362096"/>
    </source>
</evidence>
<dbReference type="InterPro" id="IPR017441">
    <property type="entry name" value="Protein_kinase_ATP_BS"/>
</dbReference>
<proteinExistence type="inferred from homology"/>
<dbReference type="Gene3D" id="2.30.30.40">
    <property type="entry name" value="SH3 Domains"/>
    <property type="match status" value="1"/>
</dbReference>
<keyword evidence="22" id="KW-0804">Transcription</keyword>
<dbReference type="FunFam" id="3.30.50.10:FF:000032">
    <property type="entry name" value="Transcription factor GATA-3"/>
    <property type="match status" value="1"/>
</dbReference>
<keyword evidence="11 29" id="KW-0547">Nucleotide-binding</keyword>
<keyword evidence="17" id="KW-0805">Transcription regulation</keyword>
<dbReference type="GO" id="GO:0008270">
    <property type="term" value="F:zinc ion binding"/>
    <property type="evidence" value="ECO:0007669"/>
    <property type="project" value="UniProtKB-KW"/>
</dbReference>
<dbReference type="Pfam" id="PF10482">
    <property type="entry name" value="CtIP_N"/>
    <property type="match status" value="1"/>
</dbReference>
<evidence type="ECO:0000256" key="1">
    <source>
        <dbReference type="ARBA" id="ARBA00004123"/>
    </source>
</evidence>
<evidence type="ECO:0000256" key="32">
    <source>
        <dbReference type="SAM" id="MobiDB-lite"/>
    </source>
</evidence>
<dbReference type="GO" id="GO:0043565">
    <property type="term" value="F:sequence-specific DNA binding"/>
    <property type="evidence" value="ECO:0007669"/>
    <property type="project" value="InterPro"/>
</dbReference>
<dbReference type="GO" id="GO:0005524">
    <property type="term" value="F:ATP binding"/>
    <property type="evidence" value="ECO:0007669"/>
    <property type="project" value="UniProtKB-UniRule"/>
</dbReference>
<keyword evidence="18" id="KW-0238">DNA-binding</keyword>
<dbReference type="PANTHER" id="PTHR24418">
    <property type="entry name" value="TYROSINE-PROTEIN KINASE"/>
    <property type="match status" value="1"/>
</dbReference>
<evidence type="ECO:0000256" key="4">
    <source>
        <dbReference type="ARBA" id="ARBA00022443"/>
    </source>
</evidence>
<evidence type="ECO:0000256" key="5">
    <source>
        <dbReference type="ARBA" id="ARBA00022475"/>
    </source>
</evidence>
<feature type="domain" description="SH3" evidence="34">
    <location>
        <begin position="874"/>
        <end position="934"/>
    </location>
</feature>
<dbReference type="PRINTS" id="PR00452">
    <property type="entry name" value="SH3DOMAIN"/>
</dbReference>
<dbReference type="InterPro" id="IPR050198">
    <property type="entry name" value="Non-receptor_tyrosine_kinases"/>
</dbReference>
<dbReference type="AlphaFoldDB" id="A0A8J4V3X1"/>
<keyword evidence="31" id="KW-0175">Coiled coil</keyword>
<dbReference type="GO" id="GO:0004715">
    <property type="term" value="F:non-membrane spanning protein tyrosine kinase activity"/>
    <property type="evidence" value="ECO:0007669"/>
    <property type="project" value="UniProtKB-EC"/>
</dbReference>
<dbReference type="EC" id="2.7.10.2" evidence="30"/>
<dbReference type="SUPFAM" id="SSF55550">
    <property type="entry name" value="SH2 domain"/>
    <property type="match status" value="1"/>
</dbReference>
<gene>
    <name evidence="37" type="primary">hck</name>
    <name evidence="37" type="ORF">DAT39_001197</name>
</gene>
<keyword evidence="14" id="KW-0862">Zinc</keyword>
<dbReference type="GO" id="GO:0048468">
    <property type="term" value="P:cell development"/>
    <property type="evidence" value="ECO:0007669"/>
    <property type="project" value="UniProtKB-ARBA"/>
</dbReference>
<dbReference type="InterPro" id="IPR008266">
    <property type="entry name" value="Tyr_kinase_AS"/>
</dbReference>
<dbReference type="InterPro" id="IPR011009">
    <property type="entry name" value="Kinase-like_dom_sf"/>
</dbReference>
<dbReference type="InterPro" id="IPR000679">
    <property type="entry name" value="Znf_GATA"/>
</dbReference>
<feature type="region of interest" description="Disordered" evidence="32">
    <location>
        <begin position="1"/>
        <end position="20"/>
    </location>
</feature>
<accession>A0A8J4V3X1</accession>
<organism evidence="37 38">
    <name type="scientific">Clarias magur</name>
    <name type="common">Asian catfish</name>
    <name type="synonym">Macropteronotus magur</name>
    <dbReference type="NCBI Taxonomy" id="1594786"/>
    <lineage>
        <taxon>Eukaryota</taxon>
        <taxon>Metazoa</taxon>
        <taxon>Chordata</taxon>
        <taxon>Craniata</taxon>
        <taxon>Vertebrata</taxon>
        <taxon>Euteleostomi</taxon>
        <taxon>Actinopterygii</taxon>
        <taxon>Neopterygii</taxon>
        <taxon>Teleostei</taxon>
        <taxon>Ostariophysi</taxon>
        <taxon>Siluriformes</taxon>
        <taxon>Clariidae</taxon>
        <taxon>Clarias</taxon>
    </lineage>
</organism>
<evidence type="ECO:0000256" key="15">
    <source>
        <dbReference type="ARBA" id="ARBA00022840"/>
    </source>
</evidence>
<evidence type="ECO:0000256" key="31">
    <source>
        <dbReference type="SAM" id="Coils"/>
    </source>
</evidence>
<feature type="domain" description="GATA-type" evidence="36">
    <location>
        <begin position="246"/>
        <end position="299"/>
    </location>
</feature>
<evidence type="ECO:0000256" key="8">
    <source>
        <dbReference type="ARBA" id="ARBA00022707"/>
    </source>
</evidence>
<evidence type="ECO:0000256" key="24">
    <source>
        <dbReference type="ARBA" id="ARBA00023288"/>
    </source>
</evidence>
<evidence type="ECO:0000256" key="2">
    <source>
        <dbReference type="ARBA" id="ARBA00004236"/>
    </source>
</evidence>
<keyword evidence="23" id="KW-0539">Nucleus</keyword>
<keyword evidence="6" id="KW-0597">Phosphoprotein</keyword>
<dbReference type="FunFam" id="3.30.505.10:FF:000010">
    <property type="entry name" value="Tyrosine-protein kinase"/>
    <property type="match status" value="1"/>
</dbReference>
<keyword evidence="21" id="KW-0010">Activator</keyword>
<evidence type="ECO:0000256" key="12">
    <source>
        <dbReference type="ARBA" id="ARBA00022771"/>
    </source>
</evidence>
<comment type="catalytic activity">
    <reaction evidence="25 30">
        <text>L-tyrosyl-[protein] + ATP = O-phospho-L-tyrosyl-[protein] + ADP + H(+)</text>
        <dbReference type="Rhea" id="RHEA:10596"/>
        <dbReference type="Rhea" id="RHEA-COMP:10136"/>
        <dbReference type="Rhea" id="RHEA-COMP:20101"/>
        <dbReference type="ChEBI" id="CHEBI:15378"/>
        <dbReference type="ChEBI" id="CHEBI:30616"/>
        <dbReference type="ChEBI" id="CHEBI:46858"/>
        <dbReference type="ChEBI" id="CHEBI:61978"/>
        <dbReference type="ChEBI" id="CHEBI:456216"/>
        <dbReference type="EC" id="2.7.10.2"/>
    </reaction>
</comment>
<dbReference type="InterPro" id="IPR000980">
    <property type="entry name" value="SH2"/>
</dbReference>
<dbReference type="SMART" id="SM00219">
    <property type="entry name" value="TyrKc"/>
    <property type="match status" value="1"/>
</dbReference>
<evidence type="ECO:0000256" key="6">
    <source>
        <dbReference type="ARBA" id="ARBA00022553"/>
    </source>
</evidence>
<evidence type="ECO:0000256" key="9">
    <source>
        <dbReference type="ARBA" id="ARBA00022723"/>
    </source>
</evidence>
<evidence type="ECO:0000256" key="3">
    <source>
        <dbReference type="ARBA" id="ARBA00004635"/>
    </source>
</evidence>
<comment type="subcellular location">
    <subcellularLocation>
        <location evidence="2">Cell membrane</location>
    </subcellularLocation>
    <subcellularLocation>
        <location evidence="3">Membrane</location>
        <topology evidence="3">Lipid-anchor</topology>
    </subcellularLocation>
    <subcellularLocation>
        <location evidence="1">Nucleus</location>
    </subcellularLocation>
</comment>
<dbReference type="InterPro" id="IPR013088">
    <property type="entry name" value="Znf_NHR/GATA"/>
</dbReference>
<keyword evidence="5" id="KW-1003">Cell membrane</keyword>
<dbReference type="SUPFAM" id="SSF57716">
    <property type="entry name" value="Glucocorticoid receptor-like (DNA-binding domain)"/>
    <property type="match status" value="2"/>
</dbReference>
<dbReference type="FunFam" id="3.30.50.10:FF:000001">
    <property type="entry name" value="GATA transcription factor (GATAd)"/>
    <property type="match status" value="1"/>
</dbReference>
<evidence type="ECO:0000259" key="33">
    <source>
        <dbReference type="PROSITE" id="PS50001"/>
    </source>
</evidence>
<evidence type="ECO:0000256" key="11">
    <source>
        <dbReference type="ARBA" id="ARBA00022741"/>
    </source>
</evidence>
<dbReference type="Pfam" id="PF07714">
    <property type="entry name" value="PK_Tyr_Ser-Thr"/>
    <property type="match status" value="1"/>
</dbReference>
<feature type="domain" description="Protein kinase" evidence="35">
    <location>
        <begin position="1057"/>
        <end position="1255"/>
    </location>
</feature>
<comment type="caution">
    <text evidence="37">The sequence shown here is derived from an EMBL/GenBank/DDBJ whole genome shotgun (WGS) entry which is preliminary data.</text>
</comment>
<feature type="compositionally biased region" description="Basic and acidic residues" evidence="32">
    <location>
        <begin position="788"/>
        <end position="811"/>
    </location>
</feature>
<feature type="domain" description="GATA-type" evidence="36">
    <location>
        <begin position="191"/>
        <end position="247"/>
    </location>
</feature>
<evidence type="ECO:0000256" key="23">
    <source>
        <dbReference type="ARBA" id="ARBA00023242"/>
    </source>
</evidence>
<dbReference type="Pfam" id="PF00017">
    <property type="entry name" value="SH2"/>
    <property type="match status" value="1"/>
</dbReference>
<evidence type="ECO:0000259" key="34">
    <source>
        <dbReference type="PROSITE" id="PS50002"/>
    </source>
</evidence>
<keyword evidence="24" id="KW-0449">Lipoprotein</keyword>
<dbReference type="Gene3D" id="1.10.510.10">
    <property type="entry name" value="Transferase(Phosphotransferase) domain 1"/>
    <property type="match status" value="1"/>
</dbReference>
<evidence type="ECO:0000256" key="21">
    <source>
        <dbReference type="ARBA" id="ARBA00023159"/>
    </source>
</evidence>
<dbReference type="PROSITE" id="PS00107">
    <property type="entry name" value="PROTEIN_KINASE_ATP"/>
    <property type="match status" value="1"/>
</dbReference>
<feature type="non-terminal residue" evidence="37">
    <location>
        <position position="1"/>
    </location>
</feature>
<dbReference type="Proteomes" id="UP000727407">
    <property type="component" value="Unassembled WGS sequence"/>
</dbReference>
<evidence type="ECO:0000256" key="14">
    <source>
        <dbReference type="ARBA" id="ARBA00022833"/>
    </source>
</evidence>
<dbReference type="Pfam" id="PF00018">
    <property type="entry name" value="SH3_1"/>
    <property type="match status" value="1"/>
</dbReference>
<feature type="coiled-coil region" evidence="31">
    <location>
        <begin position="346"/>
        <end position="401"/>
    </location>
</feature>
<dbReference type="InterPro" id="IPR036028">
    <property type="entry name" value="SH3-like_dom_sf"/>
</dbReference>
<dbReference type="Gene3D" id="3.30.200.20">
    <property type="entry name" value="Phosphorylase Kinase, domain 1"/>
    <property type="match status" value="1"/>
</dbReference>
<dbReference type="PRINTS" id="PR00109">
    <property type="entry name" value="TYRKINASE"/>
</dbReference>
<dbReference type="PROSITE" id="PS50011">
    <property type="entry name" value="PROTEIN_KINASE_DOM"/>
    <property type="match status" value="1"/>
</dbReference>
<dbReference type="SMART" id="SM00252">
    <property type="entry name" value="SH2"/>
    <property type="match status" value="1"/>
</dbReference>
<feature type="compositionally biased region" description="Polar residues" evidence="32">
    <location>
        <begin position="490"/>
        <end position="501"/>
    </location>
</feature>
<evidence type="ECO:0000256" key="16">
    <source>
        <dbReference type="ARBA" id="ARBA00022843"/>
    </source>
</evidence>
<feature type="region of interest" description="Disordered" evidence="32">
    <location>
        <begin position="839"/>
        <end position="868"/>
    </location>
</feature>
<evidence type="ECO:0000256" key="20">
    <source>
        <dbReference type="ARBA" id="ARBA00023137"/>
    </source>
</evidence>
<evidence type="ECO:0000256" key="25">
    <source>
        <dbReference type="ARBA" id="ARBA00051245"/>
    </source>
</evidence>
<dbReference type="GO" id="GO:0005634">
    <property type="term" value="C:nucleus"/>
    <property type="evidence" value="ECO:0007669"/>
    <property type="project" value="UniProtKB-SubCell"/>
</dbReference>